<gene>
    <name evidence="3" type="ORF">BJ875DRAFT_216397</name>
</gene>
<protein>
    <submittedName>
        <fullName evidence="3">Glycoprotease family protein-like protein</fullName>
    </submittedName>
</protein>
<dbReference type="GO" id="GO:0061711">
    <property type="term" value="F:tRNA N(6)-L-threonylcarbamoyladenine synthase activity"/>
    <property type="evidence" value="ECO:0007669"/>
    <property type="project" value="UniProtKB-EC"/>
</dbReference>
<dbReference type="InterPro" id="IPR000905">
    <property type="entry name" value="Gcp-like_dom"/>
</dbReference>
<dbReference type="InterPro" id="IPR043129">
    <property type="entry name" value="ATPase_NBD"/>
</dbReference>
<accession>A0A9P8C007</accession>
<dbReference type="Gene3D" id="3.30.420.40">
    <property type="match status" value="2"/>
</dbReference>
<comment type="subunit">
    <text evidence="1">Homodimer.</text>
</comment>
<name>A0A9P8C007_9HELO</name>
<reference evidence="3" key="1">
    <citation type="journal article" date="2021" name="IMA Fungus">
        <title>Genomic characterization of three marine fungi, including Emericellopsis atlantica sp. nov. with signatures of a generalist lifestyle and marine biomass degradation.</title>
        <authorList>
            <person name="Hagestad O.C."/>
            <person name="Hou L."/>
            <person name="Andersen J.H."/>
            <person name="Hansen E.H."/>
            <person name="Altermark B."/>
            <person name="Li C."/>
            <person name="Kuhnert E."/>
            <person name="Cox R.J."/>
            <person name="Crous P.W."/>
            <person name="Spatafora J.W."/>
            <person name="Lail K."/>
            <person name="Amirebrahimi M."/>
            <person name="Lipzen A."/>
            <person name="Pangilinan J."/>
            <person name="Andreopoulos W."/>
            <person name="Hayes R.D."/>
            <person name="Ng V."/>
            <person name="Grigoriev I.V."/>
            <person name="Jackson S.A."/>
            <person name="Sutton T.D.S."/>
            <person name="Dobson A.D.W."/>
            <person name="Rama T."/>
        </authorList>
    </citation>
    <scope>NUCLEOTIDE SEQUENCE</scope>
    <source>
        <strain evidence="3">TRa018bII</strain>
    </source>
</reference>
<comment type="caution">
    <text evidence="3">The sequence shown here is derived from an EMBL/GenBank/DDBJ whole genome shotgun (WGS) entry which is preliminary data.</text>
</comment>
<comment type="cofactor">
    <cofactor evidence="1">
        <name>a divalent metal cation</name>
        <dbReference type="ChEBI" id="CHEBI:60240"/>
    </cofactor>
    <text evidence="1">Binds 1 divalent metal cation per subunit.</text>
</comment>
<comment type="subcellular location">
    <subcellularLocation>
        <location evidence="1">Mitochondrion</location>
    </subcellularLocation>
</comment>
<organism evidence="3 4">
    <name type="scientific">Amylocarpus encephaloides</name>
    <dbReference type="NCBI Taxonomy" id="45428"/>
    <lineage>
        <taxon>Eukaryota</taxon>
        <taxon>Fungi</taxon>
        <taxon>Dikarya</taxon>
        <taxon>Ascomycota</taxon>
        <taxon>Pezizomycotina</taxon>
        <taxon>Leotiomycetes</taxon>
        <taxon>Helotiales</taxon>
        <taxon>Helotiales incertae sedis</taxon>
        <taxon>Amylocarpus</taxon>
    </lineage>
</organism>
<comment type="catalytic activity">
    <reaction evidence="1">
        <text>L-threonylcarbamoyladenylate + adenosine(37) in tRNA = N(6)-L-threonylcarbamoyladenosine(37) in tRNA + AMP + H(+)</text>
        <dbReference type="Rhea" id="RHEA:37059"/>
        <dbReference type="Rhea" id="RHEA-COMP:10162"/>
        <dbReference type="Rhea" id="RHEA-COMP:10163"/>
        <dbReference type="ChEBI" id="CHEBI:15378"/>
        <dbReference type="ChEBI" id="CHEBI:73682"/>
        <dbReference type="ChEBI" id="CHEBI:74411"/>
        <dbReference type="ChEBI" id="CHEBI:74418"/>
        <dbReference type="ChEBI" id="CHEBI:456215"/>
        <dbReference type="EC" id="2.3.1.234"/>
    </reaction>
</comment>
<keyword evidence="1" id="KW-0819">tRNA processing</keyword>
<dbReference type="OrthoDB" id="10259622at2759"/>
<keyword evidence="1" id="KW-0479">Metal-binding</keyword>
<comment type="function">
    <text evidence="1">Required for the formation of a threonylcarbamoyl group on adenosine at position 37 (t(6)A37) in mitochondrial tRNAs that read codons beginning with adenine. Probably involved in the transfer of the threonylcarbamoyl moiety of threonylcarbamoyl-AMP (TC-AMP) to the N6 group of A37. Involved in mitochondrial genome maintenance.</text>
</comment>
<dbReference type="PANTHER" id="PTHR11735:SF6">
    <property type="entry name" value="TRNA N6-ADENOSINE THREONYLCARBAMOYLTRANSFERASE, MITOCHONDRIAL"/>
    <property type="match status" value="1"/>
</dbReference>
<keyword evidence="1" id="KW-0496">Mitochondrion</keyword>
<dbReference type="PROSITE" id="PS01016">
    <property type="entry name" value="GLYCOPROTEASE"/>
    <property type="match status" value="1"/>
</dbReference>
<feature type="domain" description="Gcp-like" evidence="2">
    <location>
        <begin position="116"/>
        <end position="417"/>
    </location>
</feature>
<comment type="similarity">
    <text evidence="1">Belongs to the KAE1 / TsaD family.</text>
</comment>
<evidence type="ECO:0000256" key="1">
    <source>
        <dbReference type="HAMAP-Rule" id="MF_03179"/>
    </source>
</evidence>
<dbReference type="PANTHER" id="PTHR11735">
    <property type="entry name" value="TRNA N6-ADENOSINE THREONYLCARBAMOYLTRANSFERASE"/>
    <property type="match status" value="1"/>
</dbReference>
<evidence type="ECO:0000313" key="3">
    <source>
        <dbReference type="EMBL" id="KAG9228943.1"/>
    </source>
</evidence>
<evidence type="ECO:0000313" key="4">
    <source>
        <dbReference type="Proteomes" id="UP000824998"/>
    </source>
</evidence>
<dbReference type="InterPro" id="IPR017860">
    <property type="entry name" value="Peptidase_M22_CS"/>
</dbReference>
<evidence type="ECO:0000259" key="2">
    <source>
        <dbReference type="Pfam" id="PF00814"/>
    </source>
</evidence>
<dbReference type="Proteomes" id="UP000824998">
    <property type="component" value="Unassembled WGS sequence"/>
</dbReference>
<keyword evidence="1" id="KW-0012">Acyltransferase</keyword>
<dbReference type="GO" id="GO:0046872">
    <property type="term" value="F:metal ion binding"/>
    <property type="evidence" value="ECO:0007669"/>
    <property type="project" value="UniProtKB-KW"/>
</dbReference>
<dbReference type="EMBL" id="MU251838">
    <property type="protein sequence ID" value="KAG9228943.1"/>
    <property type="molecule type" value="Genomic_DNA"/>
</dbReference>
<dbReference type="SUPFAM" id="SSF53067">
    <property type="entry name" value="Actin-like ATPase domain"/>
    <property type="match status" value="2"/>
</dbReference>
<keyword evidence="4" id="KW-1185">Reference proteome</keyword>
<dbReference type="Pfam" id="PF00814">
    <property type="entry name" value="TsaD"/>
    <property type="match status" value="1"/>
</dbReference>
<dbReference type="GO" id="GO:0072670">
    <property type="term" value="P:mitochondrial tRNA threonylcarbamoyladenosine modification"/>
    <property type="evidence" value="ECO:0007669"/>
    <property type="project" value="TreeGrafter"/>
</dbReference>
<dbReference type="InterPro" id="IPR022450">
    <property type="entry name" value="TsaD"/>
</dbReference>
<sequence length="478" mass="53264">MRPACSVFRRFLQWPSRCVRQRQLVTLAIETSCDDTAVAVLEKRKNGTAFLHFNKKITSDNRKYGGVYPIEAHESHQRNLAALIQQASPTIPNTTMYNRKRSQSEDGFWRNTKEKYSIKKPDFITVTRGPGMRASLITGMDTAKGLAAAWQIPLVGVNHMQAHALTPRLVHAIHSKDVKDAPNIVPRKPSFPFLTLLVSGGHTMLVHSKGLCDHQILANTTDIAIGDMIDKAARDILPKSILDTSASVMYGPSLESFAFPQKTTSSIRPRYEDHEPFVPGTKVRTSQKYGWMITAPWSRSGDKGLSSYPDAFTFSGIGSAAKRIAETRLEMEEEERQFLVREVMRVSFEHLTNRILIALENDEVSKVDALVVSGGVASNNYLKYVLRTKLAENGYGHIEAVFPPPKYCSDNAAMIAWTGMEMFEAGWTTDFSALARRKWSIDPAADDGGVLGLDGWVKQDITVDEERQSPGSKVRFIG</sequence>
<dbReference type="HAMAP" id="MF_01445">
    <property type="entry name" value="TsaD"/>
    <property type="match status" value="1"/>
</dbReference>
<dbReference type="GO" id="GO:0005739">
    <property type="term" value="C:mitochondrion"/>
    <property type="evidence" value="ECO:0007669"/>
    <property type="project" value="UniProtKB-SubCell"/>
</dbReference>
<dbReference type="AlphaFoldDB" id="A0A9P8C007"/>
<proteinExistence type="inferred from homology"/>
<keyword evidence="1" id="KW-0808">Transferase</keyword>